<dbReference type="GO" id="GO:0005840">
    <property type="term" value="C:ribosome"/>
    <property type="evidence" value="ECO:0007669"/>
    <property type="project" value="UniProtKB-KW"/>
</dbReference>
<proteinExistence type="inferred from homology"/>
<dbReference type="SUPFAM" id="SSF54995">
    <property type="entry name" value="Ribosomal protein S6"/>
    <property type="match status" value="1"/>
</dbReference>
<dbReference type="GO" id="GO:1990904">
    <property type="term" value="C:ribonucleoprotein complex"/>
    <property type="evidence" value="ECO:0007669"/>
    <property type="project" value="UniProtKB-KW"/>
</dbReference>
<keyword evidence="3" id="KW-0694">RNA-binding</keyword>
<sequence length="95" mass="10957">MQEYELTLVLAQKTSAAKKKAFLGKFGKLVETLKGKLMKTEDWGELELATRIKKEGGGNFLHFILELEKTDTKKLEDKLRLEDEVIRYLLVKSNK</sequence>
<dbReference type="EMBL" id="MGGR01000020">
    <property type="protein sequence ID" value="OGM33275.1"/>
    <property type="molecule type" value="Genomic_DNA"/>
</dbReference>
<dbReference type="STRING" id="1802505.A3D01_00605"/>
<protein>
    <recommendedName>
        <fullName evidence="2 3">Small ribosomal subunit protein bS6</fullName>
    </recommendedName>
</protein>
<evidence type="ECO:0000256" key="3">
    <source>
        <dbReference type="HAMAP-Rule" id="MF_00360"/>
    </source>
</evidence>
<dbReference type="Gene3D" id="3.30.70.60">
    <property type="match status" value="1"/>
</dbReference>
<evidence type="ECO:0000256" key="1">
    <source>
        <dbReference type="ARBA" id="ARBA00009512"/>
    </source>
</evidence>
<dbReference type="InterPro" id="IPR020814">
    <property type="entry name" value="Ribosomal_S6_plastid/chlpt"/>
</dbReference>
<dbReference type="InterPro" id="IPR035980">
    <property type="entry name" value="Ribosomal_bS6_sf"/>
</dbReference>
<evidence type="ECO:0000256" key="2">
    <source>
        <dbReference type="ARBA" id="ARBA00035294"/>
    </source>
</evidence>
<organism evidence="4 5">
    <name type="scientific">Candidatus Woesebacteria bacterium RIFCSPHIGHO2_02_FULL_39_13</name>
    <dbReference type="NCBI Taxonomy" id="1802505"/>
    <lineage>
        <taxon>Bacteria</taxon>
        <taxon>Candidatus Woeseibacteriota</taxon>
    </lineage>
</organism>
<dbReference type="PANTHER" id="PTHR21011">
    <property type="entry name" value="MITOCHONDRIAL 28S RIBOSOMAL PROTEIN S6"/>
    <property type="match status" value="1"/>
</dbReference>
<dbReference type="GO" id="GO:0003735">
    <property type="term" value="F:structural constituent of ribosome"/>
    <property type="evidence" value="ECO:0007669"/>
    <property type="project" value="InterPro"/>
</dbReference>
<gene>
    <name evidence="3" type="primary">rpsF</name>
    <name evidence="4" type="ORF">A3D01_00605</name>
</gene>
<dbReference type="Proteomes" id="UP000177169">
    <property type="component" value="Unassembled WGS sequence"/>
</dbReference>
<dbReference type="InterPro" id="IPR014717">
    <property type="entry name" value="Transl_elong_EF1B/ribsomal_bS6"/>
</dbReference>
<name>A0A1F7Z3C2_9BACT</name>
<keyword evidence="3" id="KW-0687">Ribonucleoprotein</keyword>
<accession>A0A1F7Z3C2</accession>
<reference evidence="4 5" key="1">
    <citation type="journal article" date="2016" name="Nat. Commun.">
        <title>Thousands of microbial genomes shed light on interconnected biogeochemical processes in an aquifer system.</title>
        <authorList>
            <person name="Anantharaman K."/>
            <person name="Brown C.T."/>
            <person name="Hug L.A."/>
            <person name="Sharon I."/>
            <person name="Castelle C.J."/>
            <person name="Probst A.J."/>
            <person name="Thomas B.C."/>
            <person name="Singh A."/>
            <person name="Wilkins M.J."/>
            <person name="Karaoz U."/>
            <person name="Brodie E.L."/>
            <person name="Williams K.H."/>
            <person name="Hubbard S.S."/>
            <person name="Banfield J.F."/>
        </authorList>
    </citation>
    <scope>NUCLEOTIDE SEQUENCE [LARGE SCALE GENOMIC DNA]</scope>
</reference>
<evidence type="ECO:0000313" key="5">
    <source>
        <dbReference type="Proteomes" id="UP000177169"/>
    </source>
</evidence>
<dbReference type="GO" id="GO:0005737">
    <property type="term" value="C:cytoplasm"/>
    <property type="evidence" value="ECO:0007669"/>
    <property type="project" value="UniProtKB-ARBA"/>
</dbReference>
<comment type="similarity">
    <text evidence="1 3">Belongs to the bacterial ribosomal protein bS6 family.</text>
</comment>
<keyword evidence="3" id="KW-0699">rRNA-binding</keyword>
<comment type="function">
    <text evidence="3">Binds together with bS18 to 16S ribosomal RNA.</text>
</comment>
<dbReference type="PANTHER" id="PTHR21011:SF1">
    <property type="entry name" value="SMALL RIBOSOMAL SUBUNIT PROTEIN BS6M"/>
    <property type="match status" value="1"/>
</dbReference>
<comment type="caution">
    <text evidence="4">The sequence shown here is derived from an EMBL/GenBank/DDBJ whole genome shotgun (WGS) entry which is preliminary data.</text>
</comment>
<dbReference type="InterPro" id="IPR000529">
    <property type="entry name" value="Ribosomal_bS6"/>
</dbReference>
<dbReference type="HAMAP" id="MF_00360">
    <property type="entry name" value="Ribosomal_bS6"/>
    <property type="match status" value="1"/>
</dbReference>
<keyword evidence="3 4" id="KW-0689">Ribosomal protein</keyword>
<dbReference type="AlphaFoldDB" id="A0A1F7Z3C2"/>
<evidence type="ECO:0000313" key="4">
    <source>
        <dbReference type="EMBL" id="OGM33275.1"/>
    </source>
</evidence>
<dbReference type="Pfam" id="PF01250">
    <property type="entry name" value="Ribosomal_S6"/>
    <property type="match status" value="1"/>
</dbReference>
<dbReference type="CDD" id="cd00473">
    <property type="entry name" value="bS6"/>
    <property type="match status" value="1"/>
</dbReference>
<dbReference type="GO" id="GO:0006412">
    <property type="term" value="P:translation"/>
    <property type="evidence" value="ECO:0007669"/>
    <property type="project" value="UniProtKB-UniRule"/>
</dbReference>
<dbReference type="NCBIfam" id="TIGR00166">
    <property type="entry name" value="S6"/>
    <property type="match status" value="1"/>
</dbReference>
<dbReference type="GO" id="GO:0070181">
    <property type="term" value="F:small ribosomal subunit rRNA binding"/>
    <property type="evidence" value="ECO:0007669"/>
    <property type="project" value="TreeGrafter"/>
</dbReference>